<reference evidence="4 5" key="1">
    <citation type="submission" date="2024-09" db="EMBL/GenBank/DDBJ databases">
        <authorList>
            <person name="Sun Q."/>
            <person name="Mori K."/>
        </authorList>
    </citation>
    <scope>NUCLEOTIDE SEQUENCE [LARGE SCALE GENOMIC DNA]</scope>
    <source>
        <strain evidence="4 5">CECT 8300</strain>
    </source>
</reference>
<dbReference type="PIRSF" id="PIRSF018266">
    <property type="entry name" value="FecR"/>
    <property type="match status" value="1"/>
</dbReference>
<dbReference type="InterPro" id="IPR032508">
    <property type="entry name" value="FecR_C"/>
</dbReference>
<evidence type="ECO:0000256" key="1">
    <source>
        <dbReference type="SAM" id="Phobius"/>
    </source>
</evidence>
<dbReference type="InterPro" id="IPR012373">
    <property type="entry name" value="Ferrdict_sens_TM"/>
</dbReference>
<proteinExistence type="predicted"/>
<feature type="transmembrane region" description="Helical" evidence="1">
    <location>
        <begin position="75"/>
        <end position="93"/>
    </location>
</feature>
<dbReference type="Pfam" id="PF04773">
    <property type="entry name" value="FecR"/>
    <property type="match status" value="1"/>
</dbReference>
<dbReference type="RefSeq" id="WP_290268615.1">
    <property type="nucleotide sequence ID" value="NZ_JAUFQP010000007.1"/>
</dbReference>
<keyword evidence="1" id="KW-0812">Transmembrane</keyword>
<dbReference type="Pfam" id="PF16344">
    <property type="entry name" value="FecR_C"/>
    <property type="match status" value="1"/>
</dbReference>
<gene>
    <name evidence="4" type="ORF">ACFFU1_04420</name>
</gene>
<name>A0ABV5GYJ6_9FLAO</name>
<evidence type="ECO:0000259" key="3">
    <source>
        <dbReference type="Pfam" id="PF16344"/>
    </source>
</evidence>
<evidence type="ECO:0000313" key="4">
    <source>
        <dbReference type="EMBL" id="MFB9104135.1"/>
    </source>
</evidence>
<dbReference type="PANTHER" id="PTHR30273">
    <property type="entry name" value="PERIPLASMIC SIGNAL SENSOR AND SIGMA FACTOR ACTIVATOR FECR-RELATED"/>
    <property type="match status" value="1"/>
</dbReference>
<dbReference type="Proteomes" id="UP001589590">
    <property type="component" value="Unassembled WGS sequence"/>
</dbReference>
<comment type="caution">
    <text evidence="4">The sequence shown here is derived from an EMBL/GenBank/DDBJ whole genome shotgun (WGS) entry which is preliminary data.</text>
</comment>
<keyword evidence="1" id="KW-1133">Transmembrane helix</keyword>
<organism evidence="4 5">
    <name type="scientific">Algibacter miyuki</name>
    <dbReference type="NCBI Taxonomy" id="1306933"/>
    <lineage>
        <taxon>Bacteria</taxon>
        <taxon>Pseudomonadati</taxon>
        <taxon>Bacteroidota</taxon>
        <taxon>Flavobacteriia</taxon>
        <taxon>Flavobacteriales</taxon>
        <taxon>Flavobacteriaceae</taxon>
        <taxon>Algibacter</taxon>
    </lineage>
</organism>
<dbReference type="EMBL" id="JBHMFA010000003">
    <property type="protein sequence ID" value="MFB9104135.1"/>
    <property type="molecule type" value="Genomic_DNA"/>
</dbReference>
<evidence type="ECO:0000313" key="5">
    <source>
        <dbReference type="Proteomes" id="UP001589590"/>
    </source>
</evidence>
<feature type="domain" description="FecR protein" evidence="2">
    <location>
        <begin position="163"/>
        <end position="253"/>
    </location>
</feature>
<keyword evidence="1" id="KW-0472">Membrane</keyword>
<sequence>MISNLITKYLNGDATEKEVELIFEWIDASETNKKEFIALKKAWILTEVSNTNKDMAWKAIQKNISKTKPSKYKTWIKYAAILVLFISIGRLAWINNNQDQNLEQNNTIVLEIEDNSIQLDSLIQHVTDQSGEVIAEQNHNEIIYKPSKTSAPIEYHTLNIPLGKTYNVTLSDGTKVHLNAGTTFKYPKQFSNTGNRQVYLKGEAFFEVEEDKTHPFIVNINDIAVKVLGTKFNVNAYPENSITSCVLVEGSVQIFNLEDASNNAILTPNLKATWTPIVEAFSIKEVNTDLYTSWIHGEIILDSAHFSSFSKKLERAFNVKIINNNSLLEAQEFSGTINFKTSSLADILDLLKFDTYFDYNIEDNQIIISNN</sequence>
<dbReference type="InterPro" id="IPR006860">
    <property type="entry name" value="FecR"/>
</dbReference>
<dbReference type="Gene3D" id="3.55.50.30">
    <property type="match status" value="1"/>
</dbReference>
<feature type="domain" description="Protein FecR C-terminal" evidence="3">
    <location>
        <begin position="299"/>
        <end position="368"/>
    </location>
</feature>
<dbReference type="Gene3D" id="2.60.120.1440">
    <property type="match status" value="1"/>
</dbReference>
<keyword evidence="5" id="KW-1185">Reference proteome</keyword>
<dbReference type="PANTHER" id="PTHR30273:SF2">
    <property type="entry name" value="PROTEIN FECR"/>
    <property type="match status" value="1"/>
</dbReference>
<accession>A0ABV5GYJ6</accession>
<evidence type="ECO:0000259" key="2">
    <source>
        <dbReference type="Pfam" id="PF04773"/>
    </source>
</evidence>
<protein>
    <submittedName>
        <fullName evidence="4">FecR domain-containing protein</fullName>
    </submittedName>
</protein>